<dbReference type="InterPro" id="IPR006605">
    <property type="entry name" value="G2_nidogen/fibulin_G2F"/>
</dbReference>
<evidence type="ECO:0000256" key="1">
    <source>
        <dbReference type="ARBA" id="ARBA00004498"/>
    </source>
</evidence>
<dbReference type="SUPFAM" id="SSF54511">
    <property type="entry name" value="GFP-like"/>
    <property type="match status" value="1"/>
</dbReference>
<evidence type="ECO:0000256" key="2">
    <source>
        <dbReference type="ARBA" id="ARBA00022525"/>
    </source>
</evidence>
<dbReference type="Pfam" id="PF07474">
    <property type="entry name" value="G2F"/>
    <property type="match status" value="1"/>
</dbReference>
<evidence type="ECO:0000256" key="3">
    <source>
        <dbReference type="ARBA" id="ARBA00022530"/>
    </source>
</evidence>
<feature type="domain" description="Nidogen G2 beta-barrel" evidence="7">
    <location>
        <begin position="1"/>
        <end position="101"/>
    </location>
</feature>
<comment type="caution">
    <text evidence="8">The sequence shown here is derived from an EMBL/GenBank/DDBJ whole genome shotgun (WGS) entry which is preliminary data.</text>
</comment>
<sequence length="101" mass="11424">MLHVVKLTQLYFLPGEELRVTHTGRGLDEYGTLRVDIEVDGAVPFVQPEAFITIKPYEEDYIQTSPNTLFASATNALSVDGRELQYSWNNTVHYDSLKGTM</sequence>
<keyword evidence="5" id="KW-0106">Calcium</keyword>
<reference evidence="8 9" key="1">
    <citation type="submission" date="2023-02" db="EMBL/GenBank/DDBJ databases">
        <title>LHISI_Scaffold_Assembly.</title>
        <authorList>
            <person name="Stuart O.P."/>
            <person name="Cleave R."/>
            <person name="Magrath M.J.L."/>
            <person name="Mikheyev A.S."/>
        </authorList>
    </citation>
    <scope>NUCLEOTIDE SEQUENCE [LARGE SCALE GENOMIC DNA]</scope>
    <source>
        <strain evidence="8">Daus_M_001</strain>
        <tissue evidence="8">Leg muscle</tissue>
    </source>
</reference>
<keyword evidence="6" id="KW-0325">Glycoprotein</keyword>
<feature type="non-terminal residue" evidence="8">
    <location>
        <position position="101"/>
    </location>
</feature>
<dbReference type="Proteomes" id="UP001159363">
    <property type="component" value="Chromosome 7"/>
</dbReference>
<evidence type="ECO:0000256" key="4">
    <source>
        <dbReference type="ARBA" id="ARBA00022729"/>
    </source>
</evidence>
<gene>
    <name evidence="8" type="ORF">PR048_021307</name>
</gene>
<dbReference type="InterPro" id="IPR009017">
    <property type="entry name" value="GFP"/>
</dbReference>
<accession>A0ABQ9GXV8</accession>
<proteinExistence type="predicted"/>
<keyword evidence="2" id="KW-0964">Secreted</keyword>
<name>A0ABQ9GXV8_9NEOP</name>
<evidence type="ECO:0000256" key="5">
    <source>
        <dbReference type="ARBA" id="ARBA00022837"/>
    </source>
</evidence>
<dbReference type="Gene3D" id="2.40.155.10">
    <property type="entry name" value="Green fluorescent protein"/>
    <property type="match status" value="1"/>
</dbReference>
<keyword evidence="4" id="KW-0732">Signal</keyword>
<keyword evidence="3" id="KW-0272">Extracellular matrix</keyword>
<dbReference type="PROSITE" id="PS50993">
    <property type="entry name" value="NIDOGEN_G2"/>
    <property type="match status" value="1"/>
</dbReference>
<dbReference type="EMBL" id="JARBHB010000008">
    <property type="protein sequence ID" value="KAJ8876860.1"/>
    <property type="molecule type" value="Genomic_DNA"/>
</dbReference>
<evidence type="ECO:0000313" key="9">
    <source>
        <dbReference type="Proteomes" id="UP001159363"/>
    </source>
</evidence>
<protein>
    <recommendedName>
        <fullName evidence="7">Nidogen G2 beta-barrel domain-containing protein</fullName>
    </recommendedName>
</protein>
<evidence type="ECO:0000256" key="6">
    <source>
        <dbReference type="ARBA" id="ARBA00023180"/>
    </source>
</evidence>
<evidence type="ECO:0000259" key="7">
    <source>
        <dbReference type="PROSITE" id="PS50993"/>
    </source>
</evidence>
<organism evidence="8 9">
    <name type="scientific">Dryococelus australis</name>
    <dbReference type="NCBI Taxonomy" id="614101"/>
    <lineage>
        <taxon>Eukaryota</taxon>
        <taxon>Metazoa</taxon>
        <taxon>Ecdysozoa</taxon>
        <taxon>Arthropoda</taxon>
        <taxon>Hexapoda</taxon>
        <taxon>Insecta</taxon>
        <taxon>Pterygota</taxon>
        <taxon>Neoptera</taxon>
        <taxon>Polyneoptera</taxon>
        <taxon>Phasmatodea</taxon>
        <taxon>Verophasmatodea</taxon>
        <taxon>Anareolatae</taxon>
        <taxon>Phasmatidae</taxon>
        <taxon>Eurycanthinae</taxon>
        <taxon>Dryococelus</taxon>
    </lineage>
</organism>
<comment type="subcellular location">
    <subcellularLocation>
        <location evidence="1">Secreted</location>
        <location evidence="1">Extracellular space</location>
        <location evidence="1">Extracellular matrix</location>
    </subcellularLocation>
</comment>
<evidence type="ECO:0000313" key="8">
    <source>
        <dbReference type="EMBL" id="KAJ8876860.1"/>
    </source>
</evidence>
<keyword evidence="9" id="KW-1185">Reference proteome</keyword>